<gene>
    <name evidence="2" type="ORF">I9W82_000812</name>
</gene>
<organism evidence="2 3">
    <name type="scientific">Candida metapsilosis</name>
    <dbReference type="NCBI Taxonomy" id="273372"/>
    <lineage>
        <taxon>Eukaryota</taxon>
        <taxon>Fungi</taxon>
        <taxon>Dikarya</taxon>
        <taxon>Ascomycota</taxon>
        <taxon>Saccharomycotina</taxon>
        <taxon>Pichiomycetes</taxon>
        <taxon>Debaryomycetaceae</taxon>
        <taxon>Candida/Lodderomyces clade</taxon>
        <taxon>Candida</taxon>
    </lineage>
</organism>
<dbReference type="OrthoDB" id="1874341at2759"/>
<dbReference type="RefSeq" id="XP_067550836.1">
    <property type="nucleotide sequence ID" value="XM_067695217.1"/>
</dbReference>
<accession>A0A8H7ZH60</accession>
<sequence>MFSPSDEKIIEYIDAGQYTIAQSSLQDKIKKHPNKTIYRALLNKVLYKTGSTEKAIENNLSLLKSTPNEVTTIIELHDFFKSVGMEKEADLGFENAIQKYPVLSQHVSYIWFENTIQDLNVKQLNKIFSFLNKGKKDRKYTFWYSFSFYLLIHQGEEKEESKLKLYKSFGKKLIEGLVEKEPFVNCQELYVYTRFLLLEEDYTTIVSILSDVKFPLDLEMQLLYMDSMEKASNWSQLYTYTSKLLLDEKLDDFDTWKKWIKSGYETEVSYQDLKSKLGNGRNELLIKIELDVLFKTEESQLQEDIKNYFTKFNSKMCCFSDLSRYKDHLSEEFYDKVKSSTDDLLQHQPNGDKDVITLVNNQKFAPQVKNGQIYQHYRGTGNSSNRSEFDNDPLNDALLISLVDKLSQNPSHSRIIQAIAIINHLLLNDKYNYRLKVWLIKLYSQLNTNDTILPIYKSLKIKMIQHETLGYYLSNVVPATKSSLDEYIEIFRFYLTAKHEVKDTVLGGFESQIYSKLTSFIQFGQRLQNSVSLNFILQRIIQTLLITSDNGYMSYFAHYLQEHVKQILGSWRDNRDYDSEWNGIVINDDLQVAKTKKIVSIPVEDQSTKLKLIIYAIILNDSDEPNDLLKQFNKIISSTTLTSNPFTNTLFKMYYNLLKIQTNINSDESKSLSNFILKNLKIDKVKSQIIPKTSILSYQLNENLINLVEFIKIVSFISSRRGNKKKTRESINSTNSILQATTKLVTDLKSLDLVQQQVKLINDELERASGFDLNDELGMGLDTQVLKNTVTEIKESITASTKSILNNI</sequence>
<dbReference type="GeneID" id="93649441"/>
<dbReference type="GO" id="GO:0031416">
    <property type="term" value="C:NatB complex"/>
    <property type="evidence" value="ECO:0007669"/>
    <property type="project" value="TreeGrafter"/>
</dbReference>
<evidence type="ECO:0000256" key="1">
    <source>
        <dbReference type="ARBA" id="ARBA00006298"/>
    </source>
</evidence>
<dbReference type="PANTHER" id="PTHR22767:SF3">
    <property type="entry name" value="N-ALPHA-ACETYLTRANSFERASE 25, NATB AUXILIARY SUBUNIT"/>
    <property type="match status" value="1"/>
</dbReference>
<name>A0A8H7ZH60_9ASCO</name>
<dbReference type="InterPro" id="IPR019183">
    <property type="entry name" value="NAA25_NatB_aux_su"/>
</dbReference>
<evidence type="ECO:0000313" key="3">
    <source>
        <dbReference type="Proteomes" id="UP000669133"/>
    </source>
</evidence>
<comment type="caution">
    <text evidence="2">The sequence shown here is derived from an EMBL/GenBank/DDBJ whole genome shotgun (WGS) entry which is preliminary data.</text>
</comment>
<dbReference type="Proteomes" id="UP000669133">
    <property type="component" value="Unassembled WGS sequence"/>
</dbReference>
<dbReference type="Pfam" id="PF09797">
    <property type="entry name" value="NatB_MDM20"/>
    <property type="match status" value="1"/>
</dbReference>
<reference evidence="2 3" key="1">
    <citation type="submission" date="2020-12" db="EMBL/GenBank/DDBJ databases">
        <title>Effect of drift, selection, and recombination on the evolution of hybrid genomes in Candida yeast pathogens.</title>
        <authorList>
            <person name="Mixao V."/>
            <person name="Ksiezopolska E."/>
            <person name="Saus E."/>
            <person name="Boekhout T."/>
            <person name="Gacser A."/>
            <person name="Gabaldon T."/>
        </authorList>
    </citation>
    <scope>NUCLEOTIDE SEQUENCE [LARGE SCALE GENOMIC DNA]</scope>
    <source>
        <strain evidence="2 3">BP57</strain>
    </source>
</reference>
<evidence type="ECO:0000313" key="2">
    <source>
        <dbReference type="EMBL" id="KAG5421720.1"/>
    </source>
</evidence>
<dbReference type="AlphaFoldDB" id="A0A8H7ZH60"/>
<dbReference type="InterPro" id="IPR011990">
    <property type="entry name" value="TPR-like_helical_dom_sf"/>
</dbReference>
<dbReference type="EMBL" id="JAEOAQ010000001">
    <property type="protein sequence ID" value="KAG5421720.1"/>
    <property type="molecule type" value="Genomic_DNA"/>
</dbReference>
<comment type="similarity">
    <text evidence="1">Belongs to the MDM20/NAA25 family.</text>
</comment>
<proteinExistence type="inferred from homology"/>
<dbReference type="SUPFAM" id="SSF48452">
    <property type="entry name" value="TPR-like"/>
    <property type="match status" value="1"/>
</dbReference>
<dbReference type="PANTHER" id="PTHR22767">
    <property type="entry name" value="N-TERMINAL ACETYLTRANSFERASE-RELATED"/>
    <property type="match status" value="1"/>
</dbReference>
<protein>
    <submittedName>
        <fullName evidence="2">MDM20</fullName>
    </submittedName>
</protein>
<keyword evidence="3" id="KW-1185">Reference proteome</keyword>